<dbReference type="InterPro" id="IPR001434">
    <property type="entry name" value="OmcB-like_DUF11"/>
</dbReference>
<feature type="domain" description="DUF11" evidence="5">
    <location>
        <begin position="3094"/>
        <end position="3209"/>
    </location>
</feature>
<dbReference type="InterPro" id="IPR013783">
    <property type="entry name" value="Ig-like_fold"/>
</dbReference>
<evidence type="ECO:0000256" key="4">
    <source>
        <dbReference type="SAM" id="MobiDB-lite"/>
    </source>
</evidence>
<dbReference type="EMBL" id="CP059732">
    <property type="protein sequence ID" value="QMW06812.1"/>
    <property type="molecule type" value="Genomic_DNA"/>
</dbReference>
<dbReference type="PANTHER" id="PTHR23303:SF15">
    <property type="entry name" value="COLOSSIN-A"/>
    <property type="match status" value="1"/>
</dbReference>
<dbReference type="InterPro" id="IPR047589">
    <property type="entry name" value="DUF11_rpt"/>
</dbReference>
<dbReference type="Pfam" id="PF17210">
    <property type="entry name" value="SdrD_B"/>
    <property type="match status" value="11"/>
</dbReference>
<comment type="subcellular location">
    <subcellularLocation>
        <location evidence="1">Secreted</location>
    </subcellularLocation>
</comment>
<evidence type="ECO:0000313" key="8">
    <source>
        <dbReference type="EMBL" id="QMW06812.1"/>
    </source>
</evidence>
<dbReference type="Pfam" id="PF13585">
    <property type="entry name" value="CHU_C"/>
    <property type="match status" value="1"/>
</dbReference>
<proteinExistence type="predicted"/>
<evidence type="ECO:0000259" key="7">
    <source>
        <dbReference type="Pfam" id="PF19081"/>
    </source>
</evidence>
<evidence type="ECO:0000313" key="9">
    <source>
        <dbReference type="Proteomes" id="UP000515369"/>
    </source>
</evidence>
<dbReference type="Gene3D" id="2.60.40.10">
    <property type="entry name" value="Immunoglobulins"/>
    <property type="match status" value="12"/>
</dbReference>
<feature type="domain" description="SD-repeat containing protein B" evidence="6">
    <location>
        <begin position="1062"/>
        <end position="1174"/>
    </location>
</feature>
<feature type="domain" description="SD-repeat containing protein B" evidence="6">
    <location>
        <begin position="354"/>
        <end position="466"/>
    </location>
</feature>
<dbReference type="NCBIfam" id="TIGR04131">
    <property type="entry name" value="Bac_Flav_CTERM"/>
    <property type="match status" value="1"/>
</dbReference>
<name>A0A7G5H6S0_9BACT</name>
<dbReference type="InterPro" id="IPR044023">
    <property type="entry name" value="Ig_7"/>
</dbReference>
<dbReference type="SUPFAM" id="SSF117074">
    <property type="entry name" value="Hypothetical protein PA1324"/>
    <property type="match status" value="11"/>
</dbReference>
<dbReference type="InterPro" id="IPR033764">
    <property type="entry name" value="Sdr_B"/>
</dbReference>
<feature type="domain" description="SD-repeat containing protein B" evidence="6">
    <location>
        <begin position="236"/>
        <end position="348"/>
    </location>
</feature>
<dbReference type="KEGG" id="sfol:H3H32_01495"/>
<evidence type="ECO:0000259" key="5">
    <source>
        <dbReference type="Pfam" id="PF01345"/>
    </source>
</evidence>
<dbReference type="Proteomes" id="UP000515369">
    <property type="component" value="Chromosome"/>
</dbReference>
<feature type="region of interest" description="Disordered" evidence="4">
    <location>
        <begin position="3353"/>
        <end position="3373"/>
    </location>
</feature>
<dbReference type="Pfam" id="PF19081">
    <property type="entry name" value="Ig_7"/>
    <property type="match status" value="1"/>
</dbReference>
<sequence>MGDYVFFDANKDGVQNAGDTPLAGVVVTLYTNGVASATTVTNASGLYSFTGLTPGNSLSYSVGFTTPSGYTATLANAGTDDALDSDADLITGRTQSVTLAPGEFNPTLDAGFFIPGAGLGDYVFADNNKDGIQNGGDTPIAGVVVTLYTNGVASATTVTNASGFYSFTGLTPGSSLSYSVGFTTPSGYTATLANAGTDDALDSDADPITGQTQSVTLAPGEFNPTLDAGFYIPLAGLGDYVFFDANKDGIQNGGDTPIAGVVVTLYTNGVASATTVTNASGLYSFTGLTPGSSLSYSVGFTTPSGYTATLANAGTDDALDSDADLITGRTQSVTLAPGEFNPTLDAGFYIPSAGLGDYVFFDANKDGVQNTGDTPIAGVVVTLYTNGVASATTVTNASGLYSFTGLTPGNSLSYSVGFTAPAGYTATLANAGTDDALDSDADPITGQTQSVTLAPGEFNPTLDAGFYIPGAGLGDYVFADNNQNGIQDGGDTPIASVVVTLYTNGVASATTVTNTSGFYSFTGLTPGSSTSYSVGFTAPAGYTATLAHQGTDSALDSDADPITGQTQSVTLAPGEFNPTLDAGFYIPKAGLGDYVFADNNKDGIQNGGDTPIAGVVVTLYTNGVASATTVTNASGLYSFTGLTPGSSLSYSVGFTTPSGYTATLANAGTDDALDSDADLITGRTQSVTLAPGEFNPTLDAGFYIPSAGLGDYVFNDNNHNGIQDGGDTPLAGVVVTLYTNGVASATTVTNASGLYSFTGLTPGSSTSYSVGFTTPSGYTATLAHQGTDGALDSDVDPITGRTQSVTLAPGEFNPTLDAGFYVPSAGLGDYVFFDANKDGVQDGGDTPIANVVVTLYTNGVASATTVTNASGFYSFTGLTPGSSLSYSVGFTAPAGYTATLANQGTDDALDSDADLITGLTQSVTLAPGEFNPTLDAGFYIPGAGLGDYVFADNNQNGIQDGGDTPIAGVVVTLYTNGVASATTVTNASGFYSFTGLTPGSSTSYSVGFTAPAGYTATLAHQGGNGALDSDADPITGRTQSVTLAPGEFNPTLDAGFYIPSAGLGDYVFLDHNNNGIQDTGDTPLAGVVVTLYTNGVASATTVSNASGFYSFTGLTPGSSYSYSVGFGPSPGYVLTISNAGTDDALDSDPDPITGRTQSITLAPGEFNPTLDAGFDPVAGLGDYVFSDNNNNGVQDAGDTPIAGVVVTLYTNGVASATTVTNASGFYSFTGLTPGSSLSYSVGFTTPSGYTAVLAHQGGNDALDSDADPTTGRTQSVTLTSGEFNGNLDAGFRPSCPVNFNLVVSNDATLCNGDTLSLVATTSVQGAKVNWYLTPYDGTAFATVNSGEAVPVHPTTTTVYYAEVVTTDGCKSARKPVVIEVTYVPAPICLGNTKNTCPATTVDLTKMEIENHDTSLTYEWYTSINRSVATRVTNLTAVGAGKYYLFAKSGNCYSNPTVLTVEIVDCNCQNVAGVNVGPGVAACSGDIIPVKAVLSGSATSVTWSSNGTGVFSNPTSLTSTYTPSAADITAGNVLITATTNDPDGVGGVCQAATSSLILQITPRPDAPFNVACDDTLVCQGSSTKLIGFAPGFKINWYDGDGKLIGTTQSGGKLVVTPSKAGAVVYSAEAFSDAGCVSERSSLTITVGTCRADLAVVKSILTPGPYSIGQKITYAITVTNNGPITATGVKVTDVLPASLTYVSSTPVGQYNPATGIWTVGNLTANSDRNLLIEVGIVGTGSVRNTAIVGSPDNDPNLAYNDTSMVTIPVNACAVNPPSIVCAITEICKGGTTTLSAKGCADGTVVWSDGHTGATIFATPSVTTTYTASCVVGQCKSVASNAITVTIVEPQTPTITASADNVCPGTSVTLTASGCAGGIIEWSDKAQTGTSIVVTPYGKTTYTAQCRLANCLSNPAVKTINVNTDIPTPVIVCSTTVVCPGETMTLTVENCLGTPVWNSTTATTSSIIVTPTLGNNTYSVYCKNGACVSKSSPVYTINVVAPVRPTITASADTICVGGSITLTAADCNGTVYWSSGQTGPSITVSPTANISYYAQCKFRTCLSDPSNTVNVAVVAPTTPIVRVNKTLICSGDLVSLTATGCNSTVVWHGVDKVGASINIYPTETKEYYATCKQGSCESDPSTKVRVTVNTSTAPAPTVAASTLATCNNGLVSLTATGCVGTVKWSDGQTGSVVSVTATTSNHEFYALCLPTSSTACGTGKSNVVNINVTPTPTPSIVRCLCSADTICPGEQVKLSVKDCQGTPYWSTGETTTNIVVSPTVTTSYTVYCQDGVCRSTTTDGYKITVIPVTEPTITASATTVAPGETVTLTATGCNGTVIWSANDINGNNQGASIVVRPEGTQTYYAQCKFRNCLSDPSVTIVINPGDCVAKAGTLVAVNGTICGGTSGTVTIGATLNGGLVQPTGYSVVYLLMRGGVVRGISATPSFTINTIPYLDGRSNGGVYTIQTLVYNGNAGDNNYLNLYAAIHPDISTTADVLALIGTKCADLDGVGAQVTVHVIAPPTLSATSLTVCSGGTVALNATGCTGTVTWSDGTEGAAYTKPVYTDQWLTAICTVDGCSSSPSASVHVTLAAPAIPIIVSDKPSVCVSETLSLTATGCEGGTYIWSDGTTGSALTVTPTSDVSYRVRCKVGECLGDWSAYTTIKVGAPSAPTISIAGGSGNITSCFGAPVTLVAEGCGPNSYVTWSNNQVGNSITVSLSSTETFFARCCNSNACKSVPSNQITVTVLPKVPQPTVSDITNTCPILTADLSRAVSSNPATTGGVFEYYTDAALSSASKVADPAHVGTGTYYVVERTTNGCIGLPIAIHVQITTCEEQPCDPQNPATANAGADASVCAAKSFQLSGVIGGAGKTAHWTTSGSGTFDNSYALNATYTASPEDVLSGKVTLTLTASTNNTACAVATDDMLLTIDGIKSPVSISVVSGALNLCYGDSVVLKALPSAPGYKWSDNQTTQSIVVKKSGVYSVQLYDGKGCSSAKSDDVVVHVSEPVLPPLVHNLRNTCPSKIVDLTTALSSTNPGSTYTYRICECNTSNIVIRPDSVCDGTYWIVEKNALGCVSKPSKVVVKVFNCASDTLDTDVSIAKTANTAFVKNGEPVTYTITVKNEGSHTAKNIDVRDVLPTGIELVPASAPSYKVSNGVITQTIDSLQAGASTDIVFAAKLTVKGKDVVNTAEITYLDNKDTNLANNTSSVTVKDTTAQKHSLIGLAKAVLGTPRAEGDSLIKVSYQFVVTNFGDDTLTHVQVGDDLAYAFSPNSVLSTKLTLSNSASTLKLNPAFTGTGSNSDLLDNTSYIKPGASELIVLDVTVKRAAGDSTKSFNNYGSATAFNSVTIVSDISTSGGDADPDGDGDPTNNTSAASFTLSTAQPQGPSIGLALAVVKIEQQPDSSYNVTYKATIKNFGDVDLKGISLTDSLSKVFALPASYSVVGSPVTGSGSTLVANAGFDGNTQPNLLGSASTLAAGVLDTVVFVVNVKANGNNGPFYSTATAEGSTLDGTQVVKDISNNGIDPNPVGSTSTTVRFDLPKGLLGVAKSVGTPTLVSDGVYDIPYTIILSNLGSVDLKKVQVEDKLSETFGHGALIASNQIAITSTGSVSVNPNYSGQGLITQMLVDSASTLAVGAKATLSFTVRVDVRSADSLTFYNTALASALTPTDEVVEDVSTAGTNDDPDNDLDPRNNSQTTPIVLNGLSSNSYIGVAMAIRDTVRQSDGSFNVTYQIVVKAYGPDPLKSVSVSDTLSKVFNNLTGSTYRVVSAPIITSTGSALKLNPNFNGSSDPLVVLGDSTSTLAAGKVDTIQVVVNVASSGSTTTFLNSAYAQAVAKSGTVSDVSTSGLNPDLNGNGNPTDSNEREATALNLPPTFQTIFIPEGFSPNNDGVNDLFVIRGTAGLTVSMDVYNRWGNLVYSNADYHNDWDGKANSGTVVDADANGVPDGTYYYVINLSDGRKFVRYMTINR</sequence>
<dbReference type="Gene3D" id="2.60.40.3080">
    <property type="match status" value="1"/>
</dbReference>
<feature type="domain" description="SD-repeat containing protein B" evidence="6">
    <location>
        <begin position="472"/>
        <end position="584"/>
    </location>
</feature>
<accession>A0A7G5H6S0</accession>
<protein>
    <submittedName>
        <fullName evidence="8">Cna B-type domain-containing protein</fullName>
    </submittedName>
</protein>
<feature type="domain" description="SD-repeat containing protein B" evidence="6">
    <location>
        <begin position="1"/>
        <end position="112"/>
    </location>
</feature>
<gene>
    <name evidence="8" type="ORF">H3H32_01495</name>
</gene>
<dbReference type="NCBIfam" id="TIGR01451">
    <property type="entry name" value="B_ant_repeat"/>
    <property type="match status" value="2"/>
</dbReference>
<feature type="region of interest" description="Disordered" evidence="4">
    <location>
        <begin position="3671"/>
        <end position="3696"/>
    </location>
</feature>
<keyword evidence="9" id="KW-1185">Reference proteome</keyword>
<dbReference type="GO" id="GO:0005576">
    <property type="term" value="C:extracellular region"/>
    <property type="evidence" value="ECO:0007669"/>
    <property type="project" value="UniProtKB-SubCell"/>
</dbReference>
<dbReference type="InterPro" id="IPR026341">
    <property type="entry name" value="T9SS_type_B"/>
</dbReference>
<evidence type="ECO:0000256" key="2">
    <source>
        <dbReference type="ARBA" id="ARBA00022525"/>
    </source>
</evidence>
<keyword evidence="3" id="KW-0732">Signal</keyword>
<dbReference type="Pfam" id="PF01345">
    <property type="entry name" value="DUF11"/>
    <property type="match status" value="2"/>
</dbReference>
<feature type="domain" description="SD-repeat containing protein B" evidence="6">
    <location>
        <begin position="944"/>
        <end position="1056"/>
    </location>
</feature>
<evidence type="ECO:0000259" key="6">
    <source>
        <dbReference type="Pfam" id="PF17210"/>
    </source>
</evidence>
<dbReference type="InterPro" id="IPR051417">
    <property type="entry name" value="SDr/BOS_complex"/>
</dbReference>
<feature type="domain" description="SD-repeat containing protein B" evidence="6">
    <location>
        <begin position="118"/>
        <end position="230"/>
    </location>
</feature>
<feature type="domain" description="SD-repeat containing protein B" evidence="6">
    <location>
        <begin position="826"/>
        <end position="938"/>
    </location>
</feature>
<feature type="domain" description="SD-repeat containing protein B" evidence="6">
    <location>
        <begin position="708"/>
        <end position="820"/>
    </location>
</feature>
<feature type="domain" description="SD-repeat containing protein B" evidence="6">
    <location>
        <begin position="590"/>
        <end position="702"/>
    </location>
</feature>
<organism evidence="8 9">
    <name type="scientific">Spirosoma foliorum</name>
    <dbReference type="NCBI Taxonomy" id="2710596"/>
    <lineage>
        <taxon>Bacteria</taxon>
        <taxon>Pseudomonadati</taxon>
        <taxon>Bacteroidota</taxon>
        <taxon>Cytophagia</taxon>
        <taxon>Cytophagales</taxon>
        <taxon>Cytophagaceae</taxon>
        <taxon>Spirosoma</taxon>
    </lineage>
</organism>
<keyword evidence="2" id="KW-0964">Secreted</keyword>
<evidence type="ECO:0000256" key="3">
    <source>
        <dbReference type="ARBA" id="ARBA00022729"/>
    </source>
</evidence>
<reference evidence="8 9" key="1">
    <citation type="submission" date="2020-07" db="EMBL/GenBank/DDBJ databases">
        <title>Spirosoma foliorum sp. nov., isolated from the leaves on the Nejang mountain Korea, Republic of.</title>
        <authorList>
            <person name="Ho H."/>
            <person name="Lee Y.-J."/>
            <person name="Nurcahyanto D.-A."/>
            <person name="Kim S.-G."/>
        </authorList>
    </citation>
    <scope>NUCLEOTIDE SEQUENCE [LARGE SCALE GENOMIC DNA]</scope>
    <source>
        <strain evidence="8 9">PL0136</strain>
    </source>
</reference>
<dbReference type="PANTHER" id="PTHR23303">
    <property type="entry name" value="CARBOXYPEPTIDASE REGULATORY REGION-CONTAINING"/>
    <property type="match status" value="1"/>
</dbReference>
<feature type="domain" description="SD-repeat containing protein B" evidence="6">
    <location>
        <begin position="1179"/>
        <end position="1291"/>
    </location>
</feature>
<evidence type="ECO:0000256" key="1">
    <source>
        <dbReference type="ARBA" id="ARBA00004613"/>
    </source>
</evidence>
<feature type="domain" description="Ig-like" evidence="7">
    <location>
        <begin position="1303"/>
        <end position="1381"/>
    </location>
</feature>
<feature type="domain" description="DUF11" evidence="5">
    <location>
        <begin position="1651"/>
        <end position="1764"/>
    </location>
</feature>